<keyword evidence="1" id="KW-0732">Signal</keyword>
<sequence>MSLHGKKFYILFFVSLSILFFCMAPKAFASPFSTYPGAKAKAMAGAFTAVADDPSSVWYNPAGFSTKRLQCTLEWSQAPTIDEEYGPVETDQTSWFLGSIVNLEWFKLMELEAGLFFYSPYTAKYWAYDDGSRQKAWGHVHETYQILGIPVAKAFLDGRLRLGMTLEWVLIDIGGSDISYRDQWGWVDVYNMNEDSGGGLSGSIGAQGILFENKDSSYNLTLGAVYRFKTSTDIGNKAVVNEYDQGINSIFFDKPQSFDIGMAFNKSFPTKENICLSAQFGSTDWGGASSGNEDF</sequence>
<dbReference type="STRING" id="1246637.MTBBW1_80204"/>
<evidence type="ECO:0000313" key="3">
    <source>
        <dbReference type="EMBL" id="SLM32861.1"/>
    </source>
</evidence>
<dbReference type="EMBL" id="FWEV01000325">
    <property type="protein sequence ID" value="SLM32861.1"/>
    <property type="molecule type" value="Genomic_DNA"/>
</dbReference>
<reference evidence="3 4" key="3">
    <citation type="submission" date="2017-03" db="EMBL/GenBank/DDBJ databases">
        <authorList>
            <person name="Afonso C.L."/>
            <person name="Miller P.J."/>
            <person name="Scott M.A."/>
            <person name="Spackman E."/>
            <person name="Goraichik I."/>
            <person name="Dimitrov K.M."/>
            <person name="Suarez D.L."/>
            <person name="Swayne D.E."/>
        </authorList>
    </citation>
    <scope>NUCLEOTIDE SEQUENCE [LARGE SCALE GENOMIC DNA]</scope>
    <source>
        <strain evidence="3">PRJEB14757</strain>
    </source>
</reference>
<feature type="signal peptide" evidence="1">
    <location>
        <begin position="1"/>
        <end position="29"/>
    </location>
</feature>
<evidence type="ECO:0000313" key="4">
    <source>
        <dbReference type="Proteomes" id="UP000191931"/>
    </source>
</evidence>
<proteinExistence type="predicted"/>
<gene>
    <name evidence="2" type="ORF">DEMABW1_80204</name>
    <name evidence="3" type="ORF">MTBBW1_80204</name>
</gene>
<name>L0R5K6_9BACT</name>
<dbReference type="RefSeq" id="WP_080798545.1">
    <property type="nucleotide sequence ID" value="NZ_LT828540.1"/>
</dbReference>
<reference evidence="2" key="2">
    <citation type="submission" date="2012-12" db="EMBL/GenBank/DDBJ databases">
        <title>Region harboring genes involved in magnetosome formation of Candidatus Desulfamplus magnetosmortis.</title>
        <authorList>
            <person name="Lefevre C.T."/>
            <person name="Bazylinski D.A."/>
        </authorList>
    </citation>
    <scope>NUCLEOTIDE SEQUENCE</scope>
    <source>
        <strain evidence="2">BW-1</strain>
    </source>
</reference>
<evidence type="ECO:0000256" key="1">
    <source>
        <dbReference type="SAM" id="SignalP"/>
    </source>
</evidence>
<dbReference type="Gene3D" id="2.40.160.60">
    <property type="entry name" value="Outer membrane protein transport protein (OMPP1/FadL/TodX)"/>
    <property type="match status" value="1"/>
</dbReference>
<dbReference type="Proteomes" id="UP000191931">
    <property type="component" value="Unassembled WGS sequence"/>
</dbReference>
<reference evidence="2" key="1">
    <citation type="submission" date="2012-10" db="EMBL/GenBank/DDBJ databases">
        <authorList>
            <person name="Lefevre C."/>
        </authorList>
    </citation>
    <scope>NUCLEOTIDE SEQUENCE</scope>
    <source>
        <strain evidence="2">BW-1</strain>
    </source>
</reference>
<protein>
    <recommendedName>
        <fullName evidence="5">Membrane protein involved in aromatic hydrocarbon degradation</fullName>
    </recommendedName>
</protein>
<evidence type="ECO:0008006" key="5">
    <source>
        <dbReference type="Google" id="ProtNLM"/>
    </source>
</evidence>
<organism evidence="2">
    <name type="scientific">Desulfamplus magnetovallimortis</name>
    <dbReference type="NCBI Taxonomy" id="1246637"/>
    <lineage>
        <taxon>Bacteria</taxon>
        <taxon>Pseudomonadati</taxon>
        <taxon>Thermodesulfobacteriota</taxon>
        <taxon>Desulfobacteria</taxon>
        <taxon>Desulfobacterales</taxon>
        <taxon>Desulfobacteraceae</taxon>
        <taxon>Desulfamplus</taxon>
    </lineage>
</organism>
<dbReference type="AlphaFoldDB" id="L0R5K6"/>
<feature type="chain" id="PRO_5015096021" description="Membrane protein involved in aromatic hydrocarbon degradation" evidence="1">
    <location>
        <begin position="30"/>
        <end position="295"/>
    </location>
</feature>
<accession>L0R5K6</accession>
<dbReference type="EMBL" id="HF547348">
    <property type="protein sequence ID" value="CCO06810.1"/>
    <property type="molecule type" value="Genomic_DNA"/>
</dbReference>
<keyword evidence="4" id="KW-1185">Reference proteome</keyword>
<evidence type="ECO:0000313" key="2">
    <source>
        <dbReference type="EMBL" id="CCO06810.1"/>
    </source>
</evidence>